<dbReference type="EMBL" id="QKYT01000141">
    <property type="protein sequence ID" value="RIA91854.1"/>
    <property type="molecule type" value="Genomic_DNA"/>
</dbReference>
<evidence type="ECO:0000313" key="2">
    <source>
        <dbReference type="Proteomes" id="UP000265703"/>
    </source>
</evidence>
<evidence type="ECO:0000313" key="1">
    <source>
        <dbReference type="EMBL" id="RIA91854.1"/>
    </source>
</evidence>
<evidence type="ECO:0008006" key="3">
    <source>
        <dbReference type="Google" id="ProtNLM"/>
    </source>
</evidence>
<dbReference type="Proteomes" id="UP000265703">
    <property type="component" value="Unassembled WGS sequence"/>
</dbReference>
<reference evidence="1 2" key="1">
    <citation type="submission" date="2018-06" db="EMBL/GenBank/DDBJ databases">
        <title>Comparative genomics reveals the genomic features of Rhizophagus irregularis, R. cerebriforme, R. diaphanum and Gigaspora rosea, and their symbiotic lifestyle signature.</title>
        <authorList>
            <person name="Morin E."/>
            <person name="San Clemente H."/>
            <person name="Chen E.C.H."/>
            <person name="De La Providencia I."/>
            <person name="Hainaut M."/>
            <person name="Kuo A."/>
            <person name="Kohler A."/>
            <person name="Murat C."/>
            <person name="Tang N."/>
            <person name="Roy S."/>
            <person name="Loubradou J."/>
            <person name="Henrissat B."/>
            <person name="Grigoriev I.V."/>
            <person name="Corradi N."/>
            <person name="Roux C."/>
            <person name="Martin F.M."/>
        </authorList>
    </citation>
    <scope>NUCLEOTIDE SEQUENCE [LARGE SCALE GENOMIC DNA]</scope>
    <source>
        <strain evidence="1 2">DAOM 227022</strain>
    </source>
</reference>
<keyword evidence="2" id="KW-1185">Reference proteome</keyword>
<gene>
    <name evidence="1" type="ORF">C1645_821485</name>
</gene>
<sequence length="130" mass="15478">MKKKFDFLSNNFNNLAAYLTLILDPYYKVQIVPNNIGIEMAKNTFLTKFNNYQVLLESEKSNKEISILTVREKRKSLGIMERILQKKKKSNSLLFHDEVEKYLAVSIESQDVNPYEWWKDYKMQYLILAK</sequence>
<dbReference type="AlphaFoldDB" id="A0A397TAB2"/>
<dbReference type="OrthoDB" id="2442800at2759"/>
<dbReference type="STRING" id="658196.A0A397TAB2"/>
<name>A0A397TAB2_9GLOM</name>
<comment type="caution">
    <text evidence="1">The sequence shown here is derived from an EMBL/GenBank/DDBJ whole genome shotgun (WGS) entry which is preliminary data.</text>
</comment>
<dbReference type="InterPro" id="IPR012337">
    <property type="entry name" value="RNaseH-like_sf"/>
</dbReference>
<dbReference type="SUPFAM" id="SSF53098">
    <property type="entry name" value="Ribonuclease H-like"/>
    <property type="match status" value="1"/>
</dbReference>
<protein>
    <recommendedName>
        <fullName evidence="3">HAT C-terminal dimerisation domain-containing protein</fullName>
    </recommendedName>
</protein>
<organism evidence="1 2">
    <name type="scientific">Glomus cerebriforme</name>
    <dbReference type="NCBI Taxonomy" id="658196"/>
    <lineage>
        <taxon>Eukaryota</taxon>
        <taxon>Fungi</taxon>
        <taxon>Fungi incertae sedis</taxon>
        <taxon>Mucoromycota</taxon>
        <taxon>Glomeromycotina</taxon>
        <taxon>Glomeromycetes</taxon>
        <taxon>Glomerales</taxon>
        <taxon>Glomeraceae</taxon>
        <taxon>Glomus</taxon>
    </lineage>
</organism>
<accession>A0A397TAB2</accession>
<proteinExistence type="predicted"/>